<dbReference type="PROSITE" id="PS00062">
    <property type="entry name" value="ALDOKETO_REDUCTASE_2"/>
    <property type="match status" value="1"/>
</dbReference>
<gene>
    <name evidence="8" type="ORF">FRACYDRAFT_207230</name>
</gene>
<keyword evidence="3" id="KW-0560">Oxidoreductase</keyword>
<dbReference type="InterPro" id="IPR018170">
    <property type="entry name" value="Aldo/ket_reductase_CS"/>
</dbReference>
<evidence type="ECO:0000256" key="5">
    <source>
        <dbReference type="PIRSR" id="PIRSR000097-2"/>
    </source>
</evidence>
<evidence type="ECO:0000259" key="7">
    <source>
        <dbReference type="Pfam" id="PF00248"/>
    </source>
</evidence>
<evidence type="ECO:0000256" key="4">
    <source>
        <dbReference type="PIRSR" id="PIRSR000097-1"/>
    </source>
</evidence>
<sequence>MAADATKLTDGIKLFSSHISSNKNSISSSSIILPFIGYGTYKLKKETVRENTLEAIRRGYRCIDTAFIYGGETTEKQVGLAIEDAIDEGVLTNGRQDLVVITKHWRKYHGYDKTNECLRLSLKRLQLDYIDLWLMHWPGPAWTTMNRRKDLIAEHGPWHYAVHFKDELPKIRAETYRAMEDAVKSGKVKSIGVCNFTIKHLESLKKTATIWPPAVNQIECHPLNFFAQKELVEYCKKEGIVVQAYSSLGGQDAEKKKPVVTNLSNTPPVMKLAEETNRTPAQVLLRWGLEKNFVLVPKTSSKERMIENAEALNFSLSSEQIDRLEIQLHHALTEAAKVEDKDIQSMARLCWRNDPLRDLLFE</sequence>
<feature type="binding site" evidence="5">
    <location>
        <position position="136"/>
    </location>
    <ligand>
        <name>substrate</name>
    </ligand>
</feature>
<organism evidence="8 9">
    <name type="scientific">Fragilariopsis cylindrus CCMP1102</name>
    <dbReference type="NCBI Taxonomy" id="635003"/>
    <lineage>
        <taxon>Eukaryota</taxon>
        <taxon>Sar</taxon>
        <taxon>Stramenopiles</taxon>
        <taxon>Ochrophyta</taxon>
        <taxon>Bacillariophyta</taxon>
        <taxon>Bacillariophyceae</taxon>
        <taxon>Bacillariophycidae</taxon>
        <taxon>Bacillariales</taxon>
        <taxon>Bacillariaceae</taxon>
        <taxon>Fragilariopsis</taxon>
    </lineage>
</organism>
<dbReference type="GO" id="GO:0016616">
    <property type="term" value="F:oxidoreductase activity, acting on the CH-OH group of donors, NAD or NADP as acceptor"/>
    <property type="evidence" value="ECO:0007669"/>
    <property type="project" value="UniProtKB-ARBA"/>
</dbReference>
<dbReference type="Gene3D" id="3.20.20.100">
    <property type="entry name" value="NADP-dependent oxidoreductase domain"/>
    <property type="match status" value="1"/>
</dbReference>
<feature type="active site" description="Proton donor" evidence="4">
    <location>
        <position position="69"/>
    </location>
</feature>
<feature type="site" description="Lowers pKa of active site Tyr" evidence="6">
    <location>
        <position position="103"/>
    </location>
</feature>
<dbReference type="Proteomes" id="UP000095751">
    <property type="component" value="Unassembled WGS sequence"/>
</dbReference>
<reference evidence="8 9" key="1">
    <citation type="submission" date="2016-09" db="EMBL/GenBank/DDBJ databases">
        <title>Extensive genetic diversity and differential bi-allelic expression allows diatom success in the polar Southern Ocean.</title>
        <authorList>
            <consortium name="DOE Joint Genome Institute"/>
            <person name="Mock T."/>
            <person name="Otillar R.P."/>
            <person name="Strauss J."/>
            <person name="Dupont C."/>
            <person name="Frickenhaus S."/>
            <person name="Maumus F."/>
            <person name="Mcmullan M."/>
            <person name="Sanges R."/>
            <person name="Schmutz J."/>
            <person name="Toseland A."/>
            <person name="Valas R."/>
            <person name="Veluchamy A."/>
            <person name="Ward B.J."/>
            <person name="Allen A."/>
            <person name="Barry K."/>
            <person name="Falciatore A."/>
            <person name="Ferrante M."/>
            <person name="Fortunato A.E."/>
            <person name="Gloeckner G."/>
            <person name="Gruber A."/>
            <person name="Hipkin R."/>
            <person name="Janech M."/>
            <person name="Kroth P."/>
            <person name="Leese F."/>
            <person name="Lindquist E."/>
            <person name="Lyon B.R."/>
            <person name="Martin J."/>
            <person name="Mayer C."/>
            <person name="Parker M."/>
            <person name="Quesneville H."/>
            <person name="Raymond J."/>
            <person name="Uhlig C."/>
            <person name="Valentin K.U."/>
            <person name="Worden A.Z."/>
            <person name="Armbrust E.V."/>
            <person name="Bowler C."/>
            <person name="Green B."/>
            <person name="Moulton V."/>
            <person name="Van Oosterhout C."/>
            <person name="Grigoriev I."/>
        </authorList>
    </citation>
    <scope>NUCLEOTIDE SEQUENCE [LARGE SCALE GENOMIC DNA]</scope>
    <source>
        <strain evidence="8 9">CCMP1102</strain>
    </source>
</reference>
<evidence type="ECO:0000256" key="3">
    <source>
        <dbReference type="ARBA" id="ARBA00023002"/>
    </source>
</evidence>
<dbReference type="InterPro" id="IPR036812">
    <property type="entry name" value="NAD(P)_OxRdtase_dom_sf"/>
</dbReference>
<dbReference type="FunFam" id="3.20.20.100:FF:000002">
    <property type="entry name" value="2,5-diketo-D-gluconic acid reductase A"/>
    <property type="match status" value="1"/>
</dbReference>
<dbReference type="PROSITE" id="PS00063">
    <property type="entry name" value="ALDOKETO_REDUCTASE_3"/>
    <property type="match status" value="1"/>
</dbReference>
<dbReference type="AlphaFoldDB" id="A0A1E7FL03"/>
<dbReference type="SUPFAM" id="SSF51430">
    <property type="entry name" value="NAD(P)-linked oxidoreductase"/>
    <property type="match status" value="1"/>
</dbReference>
<evidence type="ECO:0000256" key="1">
    <source>
        <dbReference type="ARBA" id="ARBA00007905"/>
    </source>
</evidence>
<keyword evidence="2" id="KW-0521">NADP</keyword>
<evidence type="ECO:0000313" key="9">
    <source>
        <dbReference type="Proteomes" id="UP000095751"/>
    </source>
</evidence>
<dbReference type="InParanoid" id="A0A1E7FL03"/>
<dbReference type="PRINTS" id="PR00069">
    <property type="entry name" value="ALDKETRDTASE"/>
</dbReference>
<keyword evidence="9" id="KW-1185">Reference proteome</keyword>
<accession>A0A1E7FL03</accession>
<evidence type="ECO:0000313" key="8">
    <source>
        <dbReference type="EMBL" id="OEU18852.1"/>
    </source>
</evidence>
<dbReference type="KEGG" id="fcy:FRACYDRAFT_207230"/>
<comment type="similarity">
    <text evidence="1">Belongs to the aldo/keto reductase family.</text>
</comment>
<dbReference type="PIRSF" id="PIRSF000097">
    <property type="entry name" value="AKR"/>
    <property type="match status" value="1"/>
</dbReference>
<name>A0A1E7FL03_9STRA</name>
<dbReference type="CDD" id="cd19071">
    <property type="entry name" value="AKR_AKR1-5-like"/>
    <property type="match status" value="1"/>
</dbReference>
<feature type="domain" description="NADP-dependent oxidoreductase" evidence="7">
    <location>
        <begin position="36"/>
        <end position="325"/>
    </location>
</feature>
<dbReference type="OrthoDB" id="416253at2759"/>
<dbReference type="EMBL" id="KV784356">
    <property type="protein sequence ID" value="OEU18852.1"/>
    <property type="molecule type" value="Genomic_DNA"/>
</dbReference>
<evidence type="ECO:0000256" key="2">
    <source>
        <dbReference type="ARBA" id="ARBA00022857"/>
    </source>
</evidence>
<evidence type="ECO:0000256" key="6">
    <source>
        <dbReference type="PIRSR" id="PIRSR000097-3"/>
    </source>
</evidence>
<dbReference type="InterPro" id="IPR023210">
    <property type="entry name" value="NADP_OxRdtase_dom"/>
</dbReference>
<dbReference type="InterPro" id="IPR020471">
    <property type="entry name" value="AKR"/>
</dbReference>
<dbReference type="PANTHER" id="PTHR43827">
    <property type="entry name" value="2,5-DIKETO-D-GLUCONIC ACID REDUCTASE"/>
    <property type="match status" value="1"/>
</dbReference>
<protein>
    <submittedName>
        <fullName evidence="8">Aldo/keto reductase</fullName>
    </submittedName>
</protein>
<dbReference type="Pfam" id="PF00248">
    <property type="entry name" value="Aldo_ket_red"/>
    <property type="match status" value="1"/>
</dbReference>
<proteinExistence type="inferred from homology"/>
<dbReference type="PANTHER" id="PTHR43827:SF3">
    <property type="entry name" value="NADP-DEPENDENT OXIDOREDUCTASE DOMAIN-CONTAINING PROTEIN"/>
    <property type="match status" value="1"/>
</dbReference>